<accession>A0A9P6DGL2</accession>
<evidence type="ECO:0000313" key="2">
    <source>
        <dbReference type="Proteomes" id="UP000807025"/>
    </source>
</evidence>
<organism evidence="1 2">
    <name type="scientific">Pleurotus eryngii</name>
    <name type="common">Boletus of the steppes</name>
    <dbReference type="NCBI Taxonomy" id="5323"/>
    <lineage>
        <taxon>Eukaryota</taxon>
        <taxon>Fungi</taxon>
        <taxon>Dikarya</taxon>
        <taxon>Basidiomycota</taxon>
        <taxon>Agaricomycotina</taxon>
        <taxon>Agaricomycetes</taxon>
        <taxon>Agaricomycetidae</taxon>
        <taxon>Agaricales</taxon>
        <taxon>Pleurotineae</taxon>
        <taxon>Pleurotaceae</taxon>
        <taxon>Pleurotus</taxon>
    </lineage>
</organism>
<dbReference type="EMBL" id="MU154564">
    <property type="protein sequence ID" value="KAF9495235.1"/>
    <property type="molecule type" value="Genomic_DNA"/>
</dbReference>
<comment type="caution">
    <text evidence="1">The sequence shown here is derived from an EMBL/GenBank/DDBJ whole genome shotgun (WGS) entry which is preliminary data.</text>
</comment>
<name>A0A9P6DGL2_PLEER</name>
<protein>
    <submittedName>
        <fullName evidence="1">Uncharacterized protein</fullName>
    </submittedName>
</protein>
<reference evidence="1" key="1">
    <citation type="submission" date="2020-11" db="EMBL/GenBank/DDBJ databases">
        <authorList>
            <consortium name="DOE Joint Genome Institute"/>
            <person name="Ahrendt S."/>
            <person name="Riley R."/>
            <person name="Andreopoulos W."/>
            <person name="Labutti K."/>
            <person name="Pangilinan J."/>
            <person name="Ruiz-Duenas F.J."/>
            <person name="Barrasa J.M."/>
            <person name="Sanchez-Garcia M."/>
            <person name="Camarero S."/>
            <person name="Miyauchi S."/>
            <person name="Serrano A."/>
            <person name="Linde D."/>
            <person name="Babiker R."/>
            <person name="Drula E."/>
            <person name="Ayuso-Fernandez I."/>
            <person name="Pacheco R."/>
            <person name="Padilla G."/>
            <person name="Ferreira P."/>
            <person name="Barriuso J."/>
            <person name="Kellner H."/>
            <person name="Castanera R."/>
            <person name="Alfaro M."/>
            <person name="Ramirez L."/>
            <person name="Pisabarro A.G."/>
            <person name="Kuo A."/>
            <person name="Tritt A."/>
            <person name="Lipzen A."/>
            <person name="He G."/>
            <person name="Yan M."/>
            <person name="Ng V."/>
            <person name="Cullen D."/>
            <person name="Martin F."/>
            <person name="Rosso M.-N."/>
            <person name="Henrissat B."/>
            <person name="Hibbett D."/>
            <person name="Martinez A.T."/>
            <person name="Grigoriev I.V."/>
        </authorList>
    </citation>
    <scope>NUCLEOTIDE SEQUENCE</scope>
    <source>
        <strain evidence="1">ATCC 90797</strain>
    </source>
</reference>
<evidence type="ECO:0000313" key="1">
    <source>
        <dbReference type="EMBL" id="KAF9495235.1"/>
    </source>
</evidence>
<dbReference type="AlphaFoldDB" id="A0A9P6DGL2"/>
<keyword evidence="2" id="KW-1185">Reference proteome</keyword>
<proteinExistence type="predicted"/>
<sequence>MTIPIEFRRDNDELDAQTSSARVNARLDEATAEMREAWRTAAMRRSSRPRHAITEKDIFVTVPPLHGLSEFVHPGNCCKSPDGPSASPASPASLTRNAAGTVVGYSISAQPLYQHHSQQR</sequence>
<dbReference type="Proteomes" id="UP000807025">
    <property type="component" value="Unassembled WGS sequence"/>
</dbReference>
<gene>
    <name evidence="1" type="ORF">BDN71DRAFT_1431170</name>
</gene>
<dbReference type="OrthoDB" id="10324226at2759"/>